<dbReference type="EMBL" id="FUWR01000001">
    <property type="protein sequence ID" value="SJZ44173.1"/>
    <property type="molecule type" value="Genomic_DNA"/>
</dbReference>
<dbReference type="Pfam" id="PF12686">
    <property type="entry name" value="DUF3800"/>
    <property type="match status" value="1"/>
</dbReference>
<dbReference type="InterPro" id="IPR024524">
    <property type="entry name" value="DUF3800"/>
</dbReference>
<gene>
    <name evidence="1" type="ORF">SAMN02745119_00627</name>
</gene>
<evidence type="ECO:0000313" key="2">
    <source>
        <dbReference type="Proteomes" id="UP000190102"/>
    </source>
</evidence>
<evidence type="ECO:0008006" key="3">
    <source>
        <dbReference type="Google" id="ProtNLM"/>
    </source>
</evidence>
<evidence type="ECO:0000313" key="1">
    <source>
        <dbReference type="EMBL" id="SJZ44173.1"/>
    </source>
</evidence>
<dbReference type="OrthoDB" id="9799211at2"/>
<keyword evidence="2" id="KW-1185">Reference proteome</keyword>
<dbReference type="RefSeq" id="WP_078788908.1">
    <property type="nucleotide sequence ID" value="NZ_FUWR01000001.1"/>
</dbReference>
<dbReference type="Proteomes" id="UP000190102">
    <property type="component" value="Unassembled WGS sequence"/>
</dbReference>
<reference evidence="2" key="1">
    <citation type="submission" date="2017-02" db="EMBL/GenBank/DDBJ databases">
        <authorList>
            <person name="Varghese N."/>
            <person name="Submissions S."/>
        </authorList>
    </citation>
    <scope>NUCLEOTIDE SEQUENCE [LARGE SCALE GENOMIC DNA]</scope>
    <source>
        <strain evidence="2">ATCC BAA-34</strain>
    </source>
</reference>
<protein>
    <recommendedName>
        <fullName evidence="3">DUF3800 domain-containing protein</fullName>
    </recommendedName>
</protein>
<accession>A0A1T4KP67</accession>
<dbReference type="STRING" id="115783.SAMN02745119_00627"/>
<name>A0A1T4KP67_9BACT</name>
<organism evidence="1 2">
    <name type="scientific">Trichlorobacter thiogenes</name>
    <dbReference type="NCBI Taxonomy" id="115783"/>
    <lineage>
        <taxon>Bacteria</taxon>
        <taxon>Pseudomonadati</taxon>
        <taxon>Thermodesulfobacteriota</taxon>
        <taxon>Desulfuromonadia</taxon>
        <taxon>Geobacterales</taxon>
        <taxon>Geobacteraceae</taxon>
        <taxon>Trichlorobacter</taxon>
    </lineage>
</organism>
<dbReference type="AlphaFoldDB" id="A0A1T4KP67"/>
<sequence>MDNSSIPDSQKFKIFCDESCHLEKDTSNVMVLGALSCPEISVQLLNRKIKYLRHKHNYLTELKWTKLIGKQFEFYKDLLDLFLDSEELHFKATVVINKNYLDHDEFNQGSHNNFYYKMFFYALRDFINPGGSYKIYLDYMDTHGRDKAAKLMDVLHNSNYGNVNTTAYIIRSYESQLIQLCDLLIGALSYANREDIERKSTIKNEIVGYLEKRLCRQLTVGTPPWEEKFNIFRFSPRRKVC</sequence>
<proteinExistence type="predicted"/>